<dbReference type="Gene3D" id="3.30.420.10">
    <property type="entry name" value="Ribonuclease H-like superfamily/Ribonuclease H"/>
    <property type="match status" value="1"/>
</dbReference>
<dbReference type="InterPro" id="IPR039537">
    <property type="entry name" value="Retrotran_Ty1/copia-like"/>
</dbReference>
<dbReference type="SUPFAM" id="SSF53098">
    <property type="entry name" value="Ribonuclease H-like"/>
    <property type="match status" value="1"/>
</dbReference>
<organism evidence="2 3">
    <name type="scientific">Tanacetum coccineum</name>
    <dbReference type="NCBI Taxonomy" id="301880"/>
    <lineage>
        <taxon>Eukaryota</taxon>
        <taxon>Viridiplantae</taxon>
        <taxon>Streptophyta</taxon>
        <taxon>Embryophyta</taxon>
        <taxon>Tracheophyta</taxon>
        <taxon>Spermatophyta</taxon>
        <taxon>Magnoliopsida</taxon>
        <taxon>eudicotyledons</taxon>
        <taxon>Gunneridae</taxon>
        <taxon>Pentapetalae</taxon>
        <taxon>asterids</taxon>
        <taxon>campanulids</taxon>
        <taxon>Asterales</taxon>
        <taxon>Asteraceae</taxon>
        <taxon>Asteroideae</taxon>
        <taxon>Anthemideae</taxon>
        <taxon>Anthemidinae</taxon>
        <taxon>Tanacetum</taxon>
    </lineage>
</organism>
<accession>A0ABQ4ZR48</accession>
<dbReference type="Pfam" id="PF00665">
    <property type="entry name" value="rve"/>
    <property type="match status" value="1"/>
</dbReference>
<evidence type="ECO:0000313" key="3">
    <source>
        <dbReference type="Proteomes" id="UP001151760"/>
    </source>
</evidence>
<comment type="caution">
    <text evidence="2">The sequence shown here is derived from an EMBL/GenBank/DDBJ whole genome shotgun (WGS) entry which is preliminary data.</text>
</comment>
<reference evidence="2" key="2">
    <citation type="submission" date="2022-01" db="EMBL/GenBank/DDBJ databases">
        <authorList>
            <person name="Yamashiro T."/>
            <person name="Shiraishi A."/>
            <person name="Satake H."/>
            <person name="Nakayama K."/>
        </authorList>
    </citation>
    <scope>NUCLEOTIDE SEQUENCE</scope>
</reference>
<dbReference type="InterPro" id="IPR036397">
    <property type="entry name" value="RNaseH_sf"/>
</dbReference>
<feature type="domain" description="Integrase catalytic" evidence="1">
    <location>
        <begin position="140"/>
        <end position="237"/>
    </location>
</feature>
<sequence>MLANKRRKNQLAHMYLMKGCVEQLEHLGYVLPQYLSVGLIMNGLTSDFAGFVKNYNMHNMGKTIGELHALLIEYEKVICLDNCHYAPTITRGVVLVSRLVDNGFIQCFTDDGISVSKNDVLYFNAIPRDGKMTRKSFSHRTERATDLLGLIHTDVCGPLRHVSRQGASYFITFTDDYSRYGYVYLLKHKHEVFKTFKVFKNEVENQLGKTIKSLRSDQGGEYISQQFKDYLKACGIV</sequence>
<evidence type="ECO:0000313" key="2">
    <source>
        <dbReference type="EMBL" id="GJS92759.1"/>
    </source>
</evidence>
<dbReference type="PANTHER" id="PTHR42648">
    <property type="entry name" value="TRANSPOSASE, PUTATIVE-RELATED"/>
    <property type="match status" value="1"/>
</dbReference>
<dbReference type="Proteomes" id="UP001151760">
    <property type="component" value="Unassembled WGS sequence"/>
</dbReference>
<proteinExistence type="predicted"/>
<protein>
    <submittedName>
        <fullName evidence="2">Retrotransposon protein, putative, ty1-copia subclass</fullName>
    </submittedName>
</protein>
<dbReference type="PANTHER" id="PTHR42648:SF27">
    <property type="entry name" value="RNA-DIRECTED DNA POLYMERASE"/>
    <property type="match status" value="1"/>
</dbReference>
<reference evidence="2" key="1">
    <citation type="journal article" date="2022" name="Int. J. Mol. Sci.">
        <title>Draft Genome of Tanacetum Coccineum: Genomic Comparison of Closely Related Tanacetum-Family Plants.</title>
        <authorList>
            <person name="Yamashiro T."/>
            <person name="Shiraishi A."/>
            <person name="Nakayama K."/>
            <person name="Satake H."/>
        </authorList>
    </citation>
    <scope>NUCLEOTIDE SEQUENCE</scope>
</reference>
<evidence type="ECO:0000259" key="1">
    <source>
        <dbReference type="PROSITE" id="PS50994"/>
    </source>
</evidence>
<dbReference type="PROSITE" id="PS50994">
    <property type="entry name" value="INTEGRASE"/>
    <property type="match status" value="1"/>
</dbReference>
<name>A0ABQ4ZR48_9ASTR</name>
<gene>
    <name evidence="2" type="ORF">Tco_0799727</name>
</gene>
<dbReference type="EMBL" id="BQNB010011605">
    <property type="protein sequence ID" value="GJS92759.1"/>
    <property type="molecule type" value="Genomic_DNA"/>
</dbReference>
<dbReference type="InterPro" id="IPR001584">
    <property type="entry name" value="Integrase_cat-core"/>
</dbReference>
<dbReference type="InterPro" id="IPR012337">
    <property type="entry name" value="RNaseH-like_sf"/>
</dbReference>
<keyword evidence="3" id="KW-1185">Reference proteome</keyword>